<dbReference type="AlphaFoldDB" id="A0AAE0SEG4"/>
<accession>A0AAE0SEG4</accession>
<sequence>SNLTDMEVQQRDGRIYCRFARPMVTQMYGVGPQRYTFDLNNQYYIFLAWGKLYKG</sequence>
<reference evidence="1" key="3">
    <citation type="submission" date="2023-05" db="EMBL/GenBank/DDBJ databases">
        <authorList>
            <person name="Smith C.H."/>
        </authorList>
    </citation>
    <scope>NUCLEOTIDE SEQUENCE</scope>
    <source>
        <strain evidence="1">CHS0354</strain>
        <tissue evidence="1">Mantle</tissue>
    </source>
</reference>
<gene>
    <name evidence="1" type="ORF">CHS0354_041235</name>
</gene>
<comment type="caution">
    <text evidence="1">The sequence shown here is derived from an EMBL/GenBank/DDBJ whole genome shotgun (WGS) entry which is preliminary data.</text>
</comment>
<protein>
    <submittedName>
        <fullName evidence="1">Uncharacterized protein</fullName>
    </submittedName>
</protein>
<dbReference type="Proteomes" id="UP001195483">
    <property type="component" value="Unassembled WGS sequence"/>
</dbReference>
<feature type="non-terminal residue" evidence="1">
    <location>
        <position position="1"/>
    </location>
</feature>
<name>A0AAE0SEG4_9BIVA</name>
<proteinExistence type="predicted"/>
<reference evidence="1" key="1">
    <citation type="journal article" date="2021" name="Genome Biol. Evol.">
        <title>A High-Quality Reference Genome for a Parasitic Bivalve with Doubly Uniparental Inheritance (Bivalvia: Unionida).</title>
        <authorList>
            <person name="Smith C.H."/>
        </authorList>
    </citation>
    <scope>NUCLEOTIDE SEQUENCE</scope>
    <source>
        <strain evidence="1">CHS0354</strain>
    </source>
</reference>
<evidence type="ECO:0000313" key="2">
    <source>
        <dbReference type="Proteomes" id="UP001195483"/>
    </source>
</evidence>
<keyword evidence="2" id="KW-1185">Reference proteome</keyword>
<dbReference type="EMBL" id="JAEAOA010002345">
    <property type="protein sequence ID" value="KAK3590179.1"/>
    <property type="molecule type" value="Genomic_DNA"/>
</dbReference>
<reference evidence="1" key="2">
    <citation type="journal article" date="2021" name="Genome Biol. Evol.">
        <title>Developing a high-quality reference genome for a parasitic bivalve with doubly uniparental inheritance (Bivalvia: Unionida).</title>
        <authorList>
            <person name="Smith C.H."/>
        </authorList>
    </citation>
    <scope>NUCLEOTIDE SEQUENCE</scope>
    <source>
        <strain evidence="1">CHS0354</strain>
        <tissue evidence="1">Mantle</tissue>
    </source>
</reference>
<evidence type="ECO:0000313" key="1">
    <source>
        <dbReference type="EMBL" id="KAK3590179.1"/>
    </source>
</evidence>
<organism evidence="1 2">
    <name type="scientific">Potamilus streckersoni</name>
    <dbReference type="NCBI Taxonomy" id="2493646"/>
    <lineage>
        <taxon>Eukaryota</taxon>
        <taxon>Metazoa</taxon>
        <taxon>Spiralia</taxon>
        <taxon>Lophotrochozoa</taxon>
        <taxon>Mollusca</taxon>
        <taxon>Bivalvia</taxon>
        <taxon>Autobranchia</taxon>
        <taxon>Heteroconchia</taxon>
        <taxon>Palaeoheterodonta</taxon>
        <taxon>Unionida</taxon>
        <taxon>Unionoidea</taxon>
        <taxon>Unionidae</taxon>
        <taxon>Ambleminae</taxon>
        <taxon>Lampsilini</taxon>
        <taxon>Potamilus</taxon>
    </lineage>
</organism>